<organism evidence="2 3">
    <name type="scientific">Araneus ventricosus</name>
    <name type="common">Orbweaver spider</name>
    <name type="synonym">Epeira ventricosa</name>
    <dbReference type="NCBI Taxonomy" id="182803"/>
    <lineage>
        <taxon>Eukaryota</taxon>
        <taxon>Metazoa</taxon>
        <taxon>Ecdysozoa</taxon>
        <taxon>Arthropoda</taxon>
        <taxon>Chelicerata</taxon>
        <taxon>Arachnida</taxon>
        <taxon>Araneae</taxon>
        <taxon>Araneomorphae</taxon>
        <taxon>Entelegynae</taxon>
        <taxon>Araneoidea</taxon>
        <taxon>Araneidae</taxon>
        <taxon>Araneus</taxon>
    </lineage>
</organism>
<evidence type="ECO:0000313" key="3">
    <source>
        <dbReference type="Proteomes" id="UP000499080"/>
    </source>
</evidence>
<proteinExistence type="predicted"/>
<evidence type="ECO:0000256" key="1">
    <source>
        <dbReference type="SAM" id="MobiDB-lite"/>
    </source>
</evidence>
<dbReference type="AlphaFoldDB" id="A0A4Y2VXZ2"/>
<accession>A0A4Y2VXZ2</accession>
<comment type="caution">
    <text evidence="2">The sequence shown here is derived from an EMBL/GenBank/DDBJ whole genome shotgun (WGS) entry which is preliminary data.</text>
</comment>
<protein>
    <submittedName>
        <fullName evidence="2">Uncharacterized protein</fullName>
    </submittedName>
</protein>
<dbReference type="EMBL" id="BGPR01053497">
    <property type="protein sequence ID" value="GBO30303.1"/>
    <property type="molecule type" value="Genomic_DNA"/>
</dbReference>
<gene>
    <name evidence="2" type="ORF">AVEN_267107_1</name>
</gene>
<keyword evidence="3" id="KW-1185">Reference proteome</keyword>
<name>A0A4Y2VXZ2_ARAVE</name>
<reference evidence="2 3" key="1">
    <citation type="journal article" date="2019" name="Sci. Rep.">
        <title>Orb-weaving spider Araneus ventricosus genome elucidates the spidroin gene catalogue.</title>
        <authorList>
            <person name="Kono N."/>
            <person name="Nakamura H."/>
            <person name="Ohtoshi R."/>
            <person name="Moran D.A.P."/>
            <person name="Shinohara A."/>
            <person name="Yoshida Y."/>
            <person name="Fujiwara M."/>
            <person name="Mori M."/>
            <person name="Tomita M."/>
            <person name="Arakawa K."/>
        </authorList>
    </citation>
    <scope>NUCLEOTIDE SEQUENCE [LARGE SCALE GENOMIC DNA]</scope>
</reference>
<feature type="region of interest" description="Disordered" evidence="1">
    <location>
        <begin position="16"/>
        <end position="43"/>
    </location>
</feature>
<sequence>MLTSRFEATRGLFWGESRNLEPQSDDDNETSVVPPPPNSRITPAEGRLATMYGLACNRHHSLLVFGGIRFRTWSPLAPKPRLDH</sequence>
<evidence type="ECO:0000313" key="2">
    <source>
        <dbReference type="EMBL" id="GBO30303.1"/>
    </source>
</evidence>
<dbReference type="Proteomes" id="UP000499080">
    <property type="component" value="Unassembled WGS sequence"/>
</dbReference>